<evidence type="ECO:0000259" key="1">
    <source>
        <dbReference type="Pfam" id="PF15919"/>
    </source>
</evidence>
<protein>
    <submittedName>
        <fullName evidence="2">Antitoxin HicB</fullName>
    </submittedName>
</protein>
<name>A0A2S5CNS4_9GAMM</name>
<gene>
    <name evidence="2" type="primary">hicB</name>
    <name evidence="2" type="ORF">AADEFJLK_01951</name>
</gene>
<evidence type="ECO:0000313" key="3">
    <source>
        <dbReference type="Proteomes" id="UP000237423"/>
    </source>
</evidence>
<reference evidence="2 3" key="1">
    <citation type="submission" date="2017-11" db="EMBL/GenBank/DDBJ databases">
        <title>Draft Genome Sequence of Methylobacter psychrotolerans Sph1T, an Obligate Methanotroph from Low-Temperature Environments.</title>
        <authorList>
            <person name="Oshkin I.Y."/>
            <person name="Miroshnikov K."/>
            <person name="Belova S.E."/>
            <person name="Korzhenkov A."/>
            <person name="Toshchakov S.V."/>
            <person name="Dedysh S.N."/>
        </authorList>
    </citation>
    <scope>NUCLEOTIDE SEQUENCE [LARGE SCALE GENOMIC DNA]</scope>
    <source>
        <strain evidence="2 3">Sph1</strain>
    </source>
</reference>
<accession>A0A2S5CNS4</accession>
<feature type="domain" description="HicB-like antitoxin of toxin-antitoxin system" evidence="1">
    <location>
        <begin position="4"/>
        <end position="64"/>
    </location>
</feature>
<dbReference type="SUPFAM" id="SSF143100">
    <property type="entry name" value="TTHA1013/TTHA0281-like"/>
    <property type="match status" value="1"/>
</dbReference>
<dbReference type="EMBL" id="PGFZ01000003">
    <property type="protein sequence ID" value="POZ52469.1"/>
    <property type="molecule type" value="Genomic_DNA"/>
</dbReference>
<sequence length="140" mass="15198">MFCYPAVLEQDPDTGTIMVSFPDLPFAHSVGEDEAEALLNAEAALVTAFEICEAQRETMPMPSVAASGQVLVNLPVIVAGKVALYNAMLAESKRKADMARLLNIAPMLVDRLLSFRHKSRIEQIETALAVLGRRLVVGVM</sequence>
<dbReference type="Pfam" id="PF15919">
    <property type="entry name" value="HicB_lk_antitox"/>
    <property type="match status" value="1"/>
</dbReference>
<dbReference type="AlphaFoldDB" id="A0A2S5CNS4"/>
<proteinExistence type="predicted"/>
<evidence type="ECO:0000313" key="2">
    <source>
        <dbReference type="EMBL" id="POZ52469.1"/>
    </source>
</evidence>
<dbReference type="Gene3D" id="3.30.160.250">
    <property type="match status" value="1"/>
</dbReference>
<dbReference type="Proteomes" id="UP000237423">
    <property type="component" value="Unassembled WGS sequence"/>
</dbReference>
<dbReference type="InterPro" id="IPR035069">
    <property type="entry name" value="TTHA1013/TTHA0281-like"/>
</dbReference>
<comment type="caution">
    <text evidence="2">The sequence shown here is derived from an EMBL/GenBank/DDBJ whole genome shotgun (WGS) entry which is preliminary data.</text>
</comment>
<organism evidence="2 3">
    <name type="scientific">Methylovulum psychrotolerans</name>
    <dbReference type="NCBI Taxonomy" id="1704499"/>
    <lineage>
        <taxon>Bacteria</taxon>
        <taxon>Pseudomonadati</taxon>
        <taxon>Pseudomonadota</taxon>
        <taxon>Gammaproteobacteria</taxon>
        <taxon>Methylococcales</taxon>
        <taxon>Methylococcaceae</taxon>
        <taxon>Methylovulum</taxon>
    </lineage>
</organism>
<dbReference type="InterPro" id="IPR031807">
    <property type="entry name" value="HicB-like"/>
</dbReference>
<dbReference type="RefSeq" id="WP_103974101.1">
    <property type="nucleotide sequence ID" value="NZ_PGFZ01000003.1"/>
</dbReference>